<sequence>MDDGSVTVRAVVFDYKAVLRTSTRAHDGVAELLHWLGERDVVWVLLSSDPMDAVGACAAAGLPQPALHLCRDDIPGRPARGSGAWLTSVAEALKLYPTQLLLVGTTEWDWYTGIQAGVVYVHARWAKANKKRITSLLADSPDEVRELLEHYLLHEPTWAYALDDEDGRFRLRSLLPPNVSFPKGGGRTFTLQDVFTRSHSIALGEQDARDVLMLSLLLSAYLEGNLPGRSLFCVYPSSRPGRVSAQLEGFLERAKVVVGSYYREDLLERVVAAPDTSLERYRASRGEGTGVDISIAAQARTVRINPDYRRKVRGKTVIVFDDFTTEGKSIEWARILLEEAGAAEVIALTVGKYPKAHTAYELRRGVKIDPFDTNDLDLADFAATSCPGGVDDGPSQSLRRAMLEYLDTAQ</sequence>
<dbReference type="AlphaFoldDB" id="A0A6N7L3S2"/>
<accession>A0A6N7L3S2</accession>
<name>A0A6N7L3S2_9ACTN</name>
<dbReference type="SUPFAM" id="SSF56784">
    <property type="entry name" value="HAD-like"/>
    <property type="match status" value="1"/>
</dbReference>
<keyword evidence="2" id="KW-1185">Reference proteome</keyword>
<proteinExistence type="predicted"/>
<dbReference type="Gene3D" id="3.40.50.1000">
    <property type="entry name" value="HAD superfamily/HAD-like"/>
    <property type="match status" value="1"/>
</dbReference>
<dbReference type="Gene3D" id="3.40.50.2020">
    <property type="match status" value="1"/>
</dbReference>
<evidence type="ECO:0000313" key="2">
    <source>
        <dbReference type="Proteomes" id="UP000450000"/>
    </source>
</evidence>
<dbReference type="Proteomes" id="UP000450000">
    <property type="component" value="Unassembled WGS sequence"/>
</dbReference>
<dbReference type="InterPro" id="IPR029057">
    <property type="entry name" value="PRTase-like"/>
</dbReference>
<dbReference type="CDD" id="cd06223">
    <property type="entry name" value="PRTases_typeI"/>
    <property type="match status" value="1"/>
</dbReference>
<dbReference type="InterPro" id="IPR000836">
    <property type="entry name" value="PRTase_dom"/>
</dbReference>
<dbReference type="OrthoDB" id="3318162at2"/>
<reference evidence="1 2" key="1">
    <citation type="submission" date="2019-09" db="EMBL/GenBank/DDBJ databases">
        <title>Genome Sequences of Streptomyces kaniharaensis ATCC 21070.</title>
        <authorList>
            <person name="Zhu W."/>
            <person name="De Crecy-Lagard V."/>
            <person name="Richards N.G."/>
        </authorList>
    </citation>
    <scope>NUCLEOTIDE SEQUENCE [LARGE SCALE GENOMIC DNA]</scope>
    <source>
        <strain evidence="1 2">SF-557</strain>
    </source>
</reference>
<dbReference type="SUPFAM" id="SSF53271">
    <property type="entry name" value="PRTase-like"/>
    <property type="match status" value="1"/>
</dbReference>
<gene>
    <name evidence="1" type="ORF">F7Q99_36070</name>
</gene>
<evidence type="ECO:0000313" key="1">
    <source>
        <dbReference type="EMBL" id="MQS17459.1"/>
    </source>
</evidence>
<protein>
    <recommendedName>
        <fullName evidence="3">Phosphoribosyltransferase</fullName>
    </recommendedName>
</protein>
<comment type="caution">
    <text evidence="1">The sequence shown here is derived from an EMBL/GenBank/DDBJ whole genome shotgun (WGS) entry which is preliminary data.</text>
</comment>
<dbReference type="InterPro" id="IPR023214">
    <property type="entry name" value="HAD_sf"/>
</dbReference>
<evidence type="ECO:0008006" key="3">
    <source>
        <dbReference type="Google" id="ProtNLM"/>
    </source>
</evidence>
<dbReference type="RefSeq" id="WP_153470323.1">
    <property type="nucleotide sequence ID" value="NZ_WBOF01000004.1"/>
</dbReference>
<organism evidence="1 2">
    <name type="scientific">Streptomyces kaniharaensis</name>
    <dbReference type="NCBI Taxonomy" id="212423"/>
    <lineage>
        <taxon>Bacteria</taxon>
        <taxon>Bacillati</taxon>
        <taxon>Actinomycetota</taxon>
        <taxon>Actinomycetes</taxon>
        <taxon>Kitasatosporales</taxon>
        <taxon>Streptomycetaceae</taxon>
        <taxon>Streptomyces</taxon>
    </lineage>
</organism>
<dbReference type="InterPro" id="IPR036412">
    <property type="entry name" value="HAD-like_sf"/>
</dbReference>
<dbReference type="EMBL" id="WBOF01000004">
    <property type="protein sequence ID" value="MQS17459.1"/>
    <property type="molecule type" value="Genomic_DNA"/>
</dbReference>